<accession>A0A430HTP3</accession>
<evidence type="ECO:0000313" key="2">
    <source>
        <dbReference type="Proteomes" id="UP000278085"/>
    </source>
</evidence>
<reference evidence="1 2" key="1">
    <citation type="submission" date="2018-12" db="EMBL/GenBank/DDBJ databases">
        <authorList>
            <person name="Yang E."/>
        </authorList>
    </citation>
    <scope>NUCLEOTIDE SEQUENCE [LARGE SCALE GENOMIC DNA]</scope>
    <source>
        <strain evidence="1 2">SOD</strain>
    </source>
</reference>
<evidence type="ECO:0000313" key="1">
    <source>
        <dbReference type="EMBL" id="RSZ60931.1"/>
    </source>
</evidence>
<protein>
    <submittedName>
        <fullName evidence="1">Uncharacterized protein</fullName>
    </submittedName>
</protein>
<dbReference type="Proteomes" id="UP000278085">
    <property type="component" value="Unassembled WGS sequence"/>
</dbReference>
<dbReference type="AlphaFoldDB" id="A0A430HTP3"/>
<organism evidence="1 2">
    <name type="scientific">Massilia atriviolacea</name>
    <dbReference type="NCBI Taxonomy" id="2495579"/>
    <lineage>
        <taxon>Bacteria</taxon>
        <taxon>Pseudomonadati</taxon>
        <taxon>Pseudomonadota</taxon>
        <taxon>Betaproteobacteria</taxon>
        <taxon>Burkholderiales</taxon>
        <taxon>Oxalobacteraceae</taxon>
        <taxon>Telluria group</taxon>
        <taxon>Massilia</taxon>
    </lineage>
</organism>
<proteinExistence type="predicted"/>
<name>A0A430HTP3_9BURK</name>
<gene>
    <name evidence="1" type="ORF">EJB06_01990</name>
</gene>
<dbReference type="EMBL" id="RXLQ01000001">
    <property type="protein sequence ID" value="RSZ60931.1"/>
    <property type="molecule type" value="Genomic_DNA"/>
</dbReference>
<sequence length="105" mass="11648">MAARRQGEKTMTFDDWLDEGCAWLAQVQKIGLSMAGRELLDRGRAWQQHGELLGWRQTGGLFLTLAREEAPMNERAAALLDLGAWLGTARRVLEAQALTAALPDK</sequence>
<keyword evidence="2" id="KW-1185">Reference proteome</keyword>
<comment type="caution">
    <text evidence="1">The sequence shown here is derived from an EMBL/GenBank/DDBJ whole genome shotgun (WGS) entry which is preliminary data.</text>
</comment>